<gene>
    <name evidence="1" type="ORF">GCM10010274_26940</name>
</gene>
<organism evidence="1 2">
    <name type="scientific">Streptomyces lavendofoliae</name>
    <dbReference type="NCBI Taxonomy" id="67314"/>
    <lineage>
        <taxon>Bacteria</taxon>
        <taxon>Bacillati</taxon>
        <taxon>Actinomycetota</taxon>
        <taxon>Actinomycetes</taxon>
        <taxon>Kitasatosporales</taxon>
        <taxon>Streptomycetaceae</taxon>
        <taxon>Streptomyces</taxon>
    </lineage>
</organism>
<evidence type="ECO:0000313" key="2">
    <source>
        <dbReference type="Proteomes" id="UP000636661"/>
    </source>
</evidence>
<comment type="caution">
    <text evidence="1">The sequence shown here is derived from an EMBL/GenBank/DDBJ whole genome shotgun (WGS) entry which is preliminary data.</text>
</comment>
<dbReference type="EMBL" id="BMTP01000006">
    <property type="protein sequence ID" value="GGU38212.1"/>
    <property type="molecule type" value="Genomic_DNA"/>
</dbReference>
<proteinExistence type="predicted"/>
<keyword evidence="2" id="KW-1185">Reference proteome</keyword>
<reference evidence="1" key="1">
    <citation type="journal article" date="2014" name="Int. J. Syst. Evol. Microbiol.">
        <title>Complete genome sequence of Corynebacterium casei LMG S-19264T (=DSM 44701T), isolated from a smear-ripened cheese.</title>
        <authorList>
            <consortium name="US DOE Joint Genome Institute (JGI-PGF)"/>
            <person name="Walter F."/>
            <person name="Albersmeier A."/>
            <person name="Kalinowski J."/>
            <person name="Ruckert C."/>
        </authorList>
    </citation>
    <scope>NUCLEOTIDE SEQUENCE</scope>
    <source>
        <strain evidence="1">JCM 4391</strain>
    </source>
</reference>
<accession>A0A918M3X4</accession>
<evidence type="ECO:0000313" key="1">
    <source>
        <dbReference type="EMBL" id="GGU38212.1"/>
    </source>
</evidence>
<sequence length="125" mass="13263">MRRRGEGERVESSAVDADGLSRLCGDLPELREQARLDGWSAELGLMLTGLRAGTLPVPTALERVCDRLGLPVRPRGYAPVPGQDPAPPPAGAYTCPGGRCSRVERREPGGPLPECAVFDAPLTFG</sequence>
<name>A0A918M3X4_9ACTN</name>
<reference evidence="1" key="2">
    <citation type="submission" date="2020-09" db="EMBL/GenBank/DDBJ databases">
        <authorList>
            <person name="Sun Q."/>
            <person name="Ohkuma M."/>
        </authorList>
    </citation>
    <scope>NUCLEOTIDE SEQUENCE</scope>
    <source>
        <strain evidence="1">JCM 4391</strain>
    </source>
</reference>
<protein>
    <submittedName>
        <fullName evidence="1">Uncharacterized protein</fullName>
    </submittedName>
</protein>
<dbReference type="AlphaFoldDB" id="A0A918M3X4"/>
<dbReference type="Proteomes" id="UP000636661">
    <property type="component" value="Unassembled WGS sequence"/>
</dbReference>